<comment type="caution">
    <text evidence="2">The sequence shown here is derived from an EMBL/GenBank/DDBJ whole genome shotgun (WGS) entry which is preliminary data.</text>
</comment>
<protein>
    <submittedName>
        <fullName evidence="2">Uncharacterized protein</fullName>
    </submittedName>
</protein>
<feature type="transmembrane region" description="Helical" evidence="1">
    <location>
        <begin position="25"/>
        <end position="42"/>
    </location>
</feature>
<reference evidence="2" key="1">
    <citation type="journal article" date="2023" name="bioRxiv">
        <title>Scaffold-level genome assemblies of two parasitoid biocontrol wasps reveal the parthenogenesis mechanism and an associated novel virus.</title>
        <authorList>
            <person name="Inwood S."/>
            <person name="Skelly J."/>
            <person name="Guhlin J."/>
            <person name="Harrop T."/>
            <person name="Goldson S."/>
            <person name="Dearden P."/>
        </authorList>
    </citation>
    <scope>NUCLEOTIDE SEQUENCE</scope>
    <source>
        <strain evidence="2">Lincoln</strain>
        <tissue evidence="2">Whole body</tissue>
    </source>
</reference>
<sequence>MVANSNWVILIGGFSNLTLCAEVKTLLSCVVFAQLLLIIYYCQSLDCRHDFTAAASLLFHLLTGSYYIHFGLIIDSLDDWIYLLTDIDLPDFDDFDDVDD</sequence>
<proteinExistence type="predicted"/>
<name>A0AA39FHU8_MICHY</name>
<keyword evidence="1" id="KW-1133">Transmembrane helix</keyword>
<dbReference type="EMBL" id="JAQQBR010000751">
    <property type="protein sequence ID" value="KAK0169609.1"/>
    <property type="molecule type" value="Genomic_DNA"/>
</dbReference>
<accession>A0AA39FHU8</accession>
<keyword evidence="1" id="KW-0472">Membrane</keyword>
<evidence type="ECO:0000313" key="2">
    <source>
        <dbReference type="EMBL" id="KAK0169609.1"/>
    </source>
</evidence>
<dbReference type="Proteomes" id="UP001168972">
    <property type="component" value="Unassembled WGS sequence"/>
</dbReference>
<organism evidence="2 3">
    <name type="scientific">Microctonus hyperodae</name>
    <name type="common">Parasitoid wasp</name>
    <dbReference type="NCBI Taxonomy" id="165561"/>
    <lineage>
        <taxon>Eukaryota</taxon>
        <taxon>Metazoa</taxon>
        <taxon>Ecdysozoa</taxon>
        <taxon>Arthropoda</taxon>
        <taxon>Hexapoda</taxon>
        <taxon>Insecta</taxon>
        <taxon>Pterygota</taxon>
        <taxon>Neoptera</taxon>
        <taxon>Endopterygota</taxon>
        <taxon>Hymenoptera</taxon>
        <taxon>Apocrita</taxon>
        <taxon>Ichneumonoidea</taxon>
        <taxon>Braconidae</taxon>
        <taxon>Euphorinae</taxon>
        <taxon>Microctonus</taxon>
    </lineage>
</organism>
<feature type="transmembrane region" description="Helical" evidence="1">
    <location>
        <begin position="54"/>
        <end position="74"/>
    </location>
</feature>
<gene>
    <name evidence="2" type="ORF">PV327_011474</name>
</gene>
<evidence type="ECO:0000256" key="1">
    <source>
        <dbReference type="SAM" id="Phobius"/>
    </source>
</evidence>
<reference evidence="2" key="2">
    <citation type="submission" date="2023-03" db="EMBL/GenBank/DDBJ databases">
        <authorList>
            <person name="Inwood S.N."/>
            <person name="Skelly J.G."/>
            <person name="Guhlin J."/>
            <person name="Harrop T.W.R."/>
            <person name="Goldson S.G."/>
            <person name="Dearden P.K."/>
        </authorList>
    </citation>
    <scope>NUCLEOTIDE SEQUENCE</scope>
    <source>
        <strain evidence="2">Lincoln</strain>
        <tissue evidence="2">Whole body</tissue>
    </source>
</reference>
<keyword evidence="3" id="KW-1185">Reference proteome</keyword>
<dbReference type="AlphaFoldDB" id="A0AA39FHU8"/>
<keyword evidence="1" id="KW-0812">Transmembrane</keyword>
<evidence type="ECO:0000313" key="3">
    <source>
        <dbReference type="Proteomes" id="UP001168972"/>
    </source>
</evidence>